<dbReference type="GO" id="GO:0016747">
    <property type="term" value="F:acyltransferase activity, transferring groups other than amino-acyl groups"/>
    <property type="evidence" value="ECO:0007669"/>
    <property type="project" value="InterPro"/>
</dbReference>
<reference evidence="2 3" key="1">
    <citation type="submission" date="2018-08" db="EMBL/GenBank/DDBJ databases">
        <title>Murine metabolic-syndrome-specific gut microbial biobank.</title>
        <authorList>
            <person name="Liu C."/>
        </authorList>
    </citation>
    <scope>NUCLEOTIDE SEQUENCE [LARGE SCALE GENOMIC DNA]</scope>
    <source>
        <strain evidence="2 3">583</strain>
    </source>
</reference>
<proteinExistence type="predicted"/>
<dbReference type="PANTHER" id="PTHR43415:SF3">
    <property type="entry name" value="GNAT-FAMILY ACETYLTRANSFERASE"/>
    <property type="match status" value="1"/>
</dbReference>
<comment type="caution">
    <text evidence="2">The sequence shown here is derived from an EMBL/GenBank/DDBJ whole genome shotgun (WGS) entry which is preliminary data.</text>
</comment>
<dbReference type="Gene3D" id="3.40.630.30">
    <property type="match status" value="1"/>
</dbReference>
<protein>
    <submittedName>
        <fullName evidence="2">N-acetyltransferase</fullName>
    </submittedName>
</protein>
<sequence>MIRGIIIMIYGRKIILKPLFEENISKVIEVLKGESSKYLSEKFGANMDEDKLYNYFYNNLTSVKSNNIYFLVLTKSYKTLGYASIENINWVNGNAEYSILISENRLGLGYGSLVGQMIINFCFQELNLIKVYSKICLDNNRLISQLRNKEEYQTINNVVINDKKYSYYYNEVIRPKIL</sequence>
<dbReference type="AlphaFoldDB" id="A0A845QV89"/>
<evidence type="ECO:0000259" key="1">
    <source>
        <dbReference type="Pfam" id="PF13302"/>
    </source>
</evidence>
<dbReference type="InterPro" id="IPR016181">
    <property type="entry name" value="Acyl_CoA_acyltransferase"/>
</dbReference>
<evidence type="ECO:0000313" key="3">
    <source>
        <dbReference type="Proteomes" id="UP000467132"/>
    </source>
</evidence>
<feature type="domain" description="N-acetyltransferase" evidence="1">
    <location>
        <begin position="15"/>
        <end position="141"/>
    </location>
</feature>
<dbReference type="EMBL" id="QXXA01000006">
    <property type="protein sequence ID" value="NBI06435.1"/>
    <property type="molecule type" value="Genomic_DNA"/>
</dbReference>
<keyword evidence="2" id="KW-0808">Transferase</keyword>
<gene>
    <name evidence="2" type="ORF">D3Z33_06115</name>
</gene>
<name>A0A845QV89_9CLOT</name>
<dbReference type="Pfam" id="PF13302">
    <property type="entry name" value="Acetyltransf_3"/>
    <property type="match status" value="1"/>
</dbReference>
<accession>A0A845QV89</accession>
<organism evidence="2 3">
    <name type="scientific">Senegalia massiliensis</name>
    <dbReference type="NCBI Taxonomy" id="1720316"/>
    <lineage>
        <taxon>Bacteria</taxon>
        <taxon>Bacillati</taxon>
        <taxon>Bacillota</taxon>
        <taxon>Clostridia</taxon>
        <taxon>Eubacteriales</taxon>
        <taxon>Clostridiaceae</taxon>
        <taxon>Senegalia</taxon>
    </lineage>
</organism>
<dbReference type="PANTHER" id="PTHR43415">
    <property type="entry name" value="SPERMIDINE N(1)-ACETYLTRANSFERASE"/>
    <property type="match status" value="1"/>
</dbReference>
<dbReference type="SUPFAM" id="SSF55729">
    <property type="entry name" value="Acyl-CoA N-acyltransferases (Nat)"/>
    <property type="match status" value="1"/>
</dbReference>
<dbReference type="InterPro" id="IPR000182">
    <property type="entry name" value="GNAT_dom"/>
</dbReference>
<evidence type="ECO:0000313" key="2">
    <source>
        <dbReference type="EMBL" id="NBI06435.1"/>
    </source>
</evidence>
<dbReference type="Proteomes" id="UP000467132">
    <property type="component" value="Unassembled WGS sequence"/>
</dbReference>
<keyword evidence="3" id="KW-1185">Reference proteome</keyword>